<dbReference type="InterPro" id="IPR000014">
    <property type="entry name" value="PAS"/>
</dbReference>
<evidence type="ECO:0000259" key="3">
    <source>
        <dbReference type="PROSITE" id="PS50887"/>
    </source>
</evidence>
<dbReference type="SUPFAM" id="SSF55785">
    <property type="entry name" value="PYP-like sensor domain (PAS domain)"/>
    <property type="match status" value="1"/>
</dbReference>
<feature type="domain" description="PAC" evidence="2">
    <location>
        <begin position="78"/>
        <end position="130"/>
    </location>
</feature>
<dbReference type="InterPro" id="IPR029787">
    <property type="entry name" value="Nucleotide_cyclase"/>
</dbReference>
<dbReference type="SUPFAM" id="SSF55073">
    <property type="entry name" value="Nucleotide cyclase"/>
    <property type="match status" value="1"/>
</dbReference>
<dbReference type="InterPro" id="IPR000700">
    <property type="entry name" value="PAS-assoc_C"/>
</dbReference>
<proteinExistence type="predicted"/>
<dbReference type="InterPro" id="IPR001610">
    <property type="entry name" value="PAC"/>
</dbReference>
<dbReference type="SMART" id="SM00086">
    <property type="entry name" value="PAC"/>
    <property type="match status" value="1"/>
</dbReference>
<feature type="domain" description="PAS" evidence="1">
    <location>
        <begin position="5"/>
        <end position="75"/>
    </location>
</feature>
<dbReference type="InterPro" id="IPR043128">
    <property type="entry name" value="Rev_trsase/Diguanyl_cyclase"/>
</dbReference>
<organism evidence="4 5">
    <name type="scientific">Shewanella electrodiphila</name>
    <dbReference type="NCBI Taxonomy" id="934143"/>
    <lineage>
        <taxon>Bacteria</taxon>
        <taxon>Pseudomonadati</taxon>
        <taxon>Pseudomonadota</taxon>
        <taxon>Gammaproteobacteria</taxon>
        <taxon>Alteromonadales</taxon>
        <taxon>Shewanellaceae</taxon>
        <taxon>Shewanella</taxon>
    </lineage>
</organism>
<accession>A0ABT0KNX9</accession>
<dbReference type="Proteomes" id="UP001202134">
    <property type="component" value="Unassembled WGS sequence"/>
</dbReference>
<name>A0ABT0KNX9_9GAMM</name>
<dbReference type="CDD" id="cd01949">
    <property type="entry name" value="GGDEF"/>
    <property type="match status" value="1"/>
</dbReference>
<dbReference type="PROSITE" id="PS50112">
    <property type="entry name" value="PAS"/>
    <property type="match status" value="1"/>
</dbReference>
<dbReference type="PANTHER" id="PTHR44757:SF2">
    <property type="entry name" value="BIOFILM ARCHITECTURE MAINTENANCE PROTEIN MBAA"/>
    <property type="match status" value="1"/>
</dbReference>
<dbReference type="InterPro" id="IPR052155">
    <property type="entry name" value="Biofilm_reg_signaling"/>
</dbReference>
<evidence type="ECO:0000259" key="1">
    <source>
        <dbReference type="PROSITE" id="PS50112"/>
    </source>
</evidence>
<dbReference type="Pfam" id="PF13426">
    <property type="entry name" value="PAS_9"/>
    <property type="match status" value="1"/>
</dbReference>
<dbReference type="CDD" id="cd00130">
    <property type="entry name" value="PAS"/>
    <property type="match status" value="1"/>
</dbReference>
<dbReference type="Gene3D" id="3.30.450.20">
    <property type="entry name" value="PAS domain"/>
    <property type="match status" value="1"/>
</dbReference>
<evidence type="ECO:0000259" key="2">
    <source>
        <dbReference type="PROSITE" id="PS50113"/>
    </source>
</evidence>
<gene>
    <name evidence="4" type="ORF">L2737_09485</name>
</gene>
<dbReference type="SMART" id="SM00267">
    <property type="entry name" value="GGDEF"/>
    <property type="match status" value="1"/>
</dbReference>
<dbReference type="PROSITE" id="PS50113">
    <property type="entry name" value="PAC"/>
    <property type="match status" value="1"/>
</dbReference>
<dbReference type="PANTHER" id="PTHR44757">
    <property type="entry name" value="DIGUANYLATE CYCLASE DGCP"/>
    <property type="match status" value="1"/>
</dbReference>
<dbReference type="RefSeq" id="WP_248955567.1">
    <property type="nucleotide sequence ID" value="NZ_JAKIKU010000004.1"/>
</dbReference>
<evidence type="ECO:0000313" key="4">
    <source>
        <dbReference type="EMBL" id="MCL1045556.1"/>
    </source>
</evidence>
<dbReference type="Gene3D" id="3.30.70.270">
    <property type="match status" value="1"/>
</dbReference>
<keyword evidence="5" id="KW-1185">Reference proteome</keyword>
<dbReference type="EMBL" id="JAKIKU010000004">
    <property type="protein sequence ID" value="MCL1045556.1"/>
    <property type="molecule type" value="Genomic_DNA"/>
</dbReference>
<dbReference type="PROSITE" id="PS50887">
    <property type="entry name" value="GGDEF"/>
    <property type="match status" value="1"/>
</dbReference>
<feature type="domain" description="GGDEF" evidence="3">
    <location>
        <begin position="162"/>
        <end position="293"/>
    </location>
</feature>
<sequence>MDVNLSAHRAQAFNYLFDSVVVTDTTGIIIDWNCGSQQLYGYSKEEILGQSVSILHVPEDSASITELVISSVEQHGKWTGEIRFLHKDGTIGWVESMCVPLFDDEQQFIGALGINRDITKRVEDAQRVLNLACYDQLTQIPNRYLLMDRVKQTIERCKRMNTKFSLFYMDLDDFKNINDTYGHCQGDSVLIEAVTRLHKVIRESDTLARIGGDEFVLLLEDITDNNDISRMADILISALDKPFTINAQPVLLNCSIGIATFPDSGDDFDTLIKTADFAMYKSKRQGGATYRFG</sequence>
<dbReference type="NCBIfam" id="TIGR00229">
    <property type="entry name" value="sensory_box"/>
    <property type="match status" value="1"/>
</dbReference>
<dbReference type="NCBIfam" id="TIGR00254">
    <property type="entry name" value="GGDEF"/>
    <property type="match status" value="1"/>
</dbReference>
<dbReference type="SMART" id="SM00091">
    <property type="entry name" value="PAS"/>
    <property type="match status" value="1"/>
</dbReference>
<protein>
    <submittedName>
        <fullName evidence="4">Sensor domain-containing diguanylate cyclase</fullName>
    </submittedName>
</protein>
<dbReference type="Pfam" id="PF00990">
    <property type="entry name" value="GGDEF"/>
    <property type="match status" value="1"/>
</dbReference>
<reference evidence="4 5" key="1">
    <citation type="submission" date="2022-01" db="EMBL/GenBank/DDBJ databases">
        <title>Whole genome-based taxonomy of the Shewanellaceae.</title>
        <authorList>
            <person name="Martin-Rodriguez A.J."/>
        </authorList>
    </citation>
    <scope>NUCLEOTIDE SEQUENCE [LARGE SCALE GENOMIC DNA]</scope>
    <source>
        <strain evidence="4 5">DSM 24955</strain>
    </source>
</reference>
<dbReference type="InterPro" id="IPR000160">
    <property type="entry name" value="GGDEF_dom"/>
</dbReference>
<dbReference type="InterPro" id="IPR035965">
    <property type="entry name" value="PAS-like_dom_sf"/>
</dbReference>
<evidence type="ECO:0000313" key="5">
    <source>
        <dbReference type="Proteomes" id="UP001202134"/>
    </source>
</evidence>
<comment type="caution">
    <text evidence="4">The sequence shown here is derived from an EMBL/GenBank/DDBJ whole genome shotgun (WGS) entry which is preliminary data.</text>
</comment>